<evidence type="ECO:0000256" key="2">
    <source>
        <dbReference type="SAM" id="Phobius"/>
    </source>
</evidence>
<reference evidence="3" key="1">
    <citation type="submission" date="2023-03" db="EMBL/GenBank/DDBJ databases">
        <title>Massive genome expansion in bonnet fungi (Mycena s.s.) driven by repeated elements and novel gene families across ecological guilds.</title>
        <authorList>
            <consortium name="Lawrence Berkeley National Laboratory"/>
            <person name="Harder C.B."/>
            <person name="Miyauchi S."/>
            <person name="Viragh M."/>
            <person name="Kuo A."/>
            <person name="Thoen E."/>
            <person name="Andreopoulos B."/>
            <person name="Lu D."/>
            <person name="Skrede I."/>
            <person name="Drula E."/>
            <person name="Henrissat B."/>
            <person name="Morin E."/>
            <person name="Kohler A."/>
            <person name="Barry K."/>
            <person name="LaButti K."/>
            <person name="Morin E."/>
            <person name="Salamov A."/>
            <person name="Lipzen A."/>
            <person name="Mereny Z."/>
            <person name="Hegedus B."/>
            <person name="Baldrian P."/>
            <person name="Stursova M."/>
            <person name="Weitz H."/>
            <person name="Taylor A."/>
            <person name="Grigoriev I.V."/>
            <person name="Nagy L.G."/>
            <person name="Martin F."/>
            <person name="Kauserud H."/>
        </authorList>
    </citation>
    <scope>NUCLEOTIDE SEQUENCE</scope>
    <source>
        <strain evidence="3">CBHHK182m</strain>
    </source>
</reference>
<feature type="transmembrane region" description="Helical" evidence="2">
    <location>
        <begin position="294"/>
        <end position="316"/>
    </location>
</feature>
<keyword evidence="2" id="KW-1133">Transmembrane helix</keyword>
<feature type="region of interest" description="Disordered" evidence="1">
    <location>
        <begin position="264"/>
        <end position="290"/>
    </location>
</feature>
<gene>
    <name evidence="3" type="ORF">B0H16DRAFT_448431</name>
</gene>
<keyword evidence="2" id="KW-0812">Transmembrane</keyword>
<evidence type="ECO:0000313" key="3">
    <source>
        <dbReference type="EMBL" id="KAJ7717018.1"/>
    </source>
</evidence>
<dbReference type="Proteomes" id="UP001215598">
    <property type="component" value="Unassembled WGS sequence"/>
</dbReference>
<evidence type="ECO:0000313" key="4">
    <source>
        <dbReference type="Proteomes" id="UP001215598"/>
    </source>
</evidence>
<organism evidence="3 4">
    <name type="scientific">Mycena metata</name>
    <dbReference type="NCBI Taxonomy" id="1033252"/>
    <lineage>
        <taxon>Eukaryota</taxon>
        <taxon>Fungi</taxon>
        <taxon>Dikarya</taxon>
        <taxon>Basidiomycota</taxon>
        <taxon>Agaricomycotina</taxon>
        <taxon>Agaricomycetes</taxon>
        <taxon>Agaricomycetidae</taxon>
        <taxon>Agaricales</taxon>
        <taxon>Marasmiineae</taxon>
        <taxon>Mycenaceae</taxon>
        <taxon>Mycena</taxon>
    </lineage>
</organism>
<feature type="compositionally biased region" description="Low complexity" evidence="1">
    <location>
        <begin position="264"/>
        <end position="285"/>
    </location>
</feature>
<sequence>MSSNVVIVDDRNPLITYSGSWAQAGGSIEFDSTTTCSTKEGSSASFTFTGTSVTVYSTLAAQKTPNVTMSFAVDTTTTGTFTVPSLTSDVHHQSIWASPILENGTHTLVITQTEAQSACVVYLDYILYQTTSDTAGPYFIDDTDPRITYTPSWTSAGLDYDFLHSTHGSVGEGDSFSFTFEGRAISFFGDINNGGLPSASISIDKGPAVLYAAPVQPTTVTSNNLMFNSGDIAEGNHTLVVTLQNANTLWLDYLLVTPNSPGFSSSSASSAPSSSSTSKSLGSNSTKKHSPTGAIVGAVLGVFALAAIAAVLFFFCRRRRRQTHENLENLD</sequence>
<accession>A0AAD7HBK7</accession>
<keyword evidence="4" id="KW-1185">Reference proteome</keyword>
<protein>
    <recommendedName>
        <fullName evidence="5">Transmembrane protein</fullName>
    </recommendedName>
</protein>
<evidence type="ECO:0000256" key="1">
    <source>
        <dbReference type="SAM" id="MobiDB-lite"/>
    </source>
</evidence>
<evidence type="ECO:0008006" key="5">
    <source>
        <dbReference type="Google" id="ProtNLM"/>
    </source>
</evidence>
<keyword evidence="2" id="KW-0472">Membrane</keyword>
<proteinExistence type="predicted"/>
<dbReference type="Gene3D" id="2.60.120.260">
    <property type="entry name" value="Galactose-binding domain-like"/>
    <property type="match status" value="2"/>
</dbReference>
<dbReference type="AlphaFoldDB" id="A0AAD7HBK7"/>
<name>A0AAD7HBK7_9AGAR</name>
<comment type="caution">
    <text evidence="3">The sequence shown here is derived from an EMBL/GenBank/DDBJ whole genome shotgun (WGS) entry which is preliminary data.</text>
</comment>
<dbReference type="EMBL" id="JARKIB010000283">
    <property type="protein sequence ID" value="KAJ7717018.1"/>
    <property type="molecule type" value="Genomic_DNA"/>
</dbReference>